<dbReference type="EMBL" id="KV417532">
    <property type="protein sequence ID" value="KZP23479.1"/>
    <property type="molecule type" value="Genomic_DNA"/>
</dbReference>
<dbReference type="Pfam" id="PF00651">
    <property type="entry name" value="BTB"/>
    <property type="match status" value="1"/>
</dbReference>
<feature type="domain" description="BTB" evidence="1">
    <location>
        <begin position="12"/>
        <end position="85"/>
    </location>
</feature>
<dbReference type="OrthoDB" id="3204157at2759"/>
<sequence length="127" mass="14549">PVVRSEIWFEDGNVVLEAERKQFKVHRGMLARSSSIFRDMFTVPQPQNPEEESVDGCVIIRLPDSAEDVEIVLQALVERGFAASRDPVPIKVVAAFLRLGQKYDFEAIRIEALHRIFYEVPTTLEDY</sequence>
<dbReference type="Proteomes" id="UP000076532">
    <property type="component" value="Unassembled WGS sequence"/>
</dbReference>
<dbReference type="InterPro" id="IPR011333">
    <property type="entry name" value="SKP1/BTB/POZ_sf"/>
</dbReference>
<evidence type="ECO:0000259" key="1">
    <source>
        <dbReference type="PROSITE" id="PS50097"/>
    </source>
</evidence>
<feature type="non-terminal residue" evidence="2">
    <location>
        <position position="1"/>
    </location>
</feature>
<feature type="non-terminal residue" evidence="2">
    <location>
        <position position="127"/>
    </location>
</feature>
<keyword evidence="3" id="KW-1185">Reference proteome</keyword>
<dbReference type="CDD" id="cd18186">
    <property type="entry name" value="BTB_POZ_ZBTB_KLHL-like"/>
    <property type="match status" value="1"/>
</dbReference>
<protein>
    <recommendedName>
        <fullName evidence="1">BTB domain-containing protein</fullName>
    </recommendedName>
</protein>
<dbReference type="SUPFAM" id="SSF54695">
    <property type="entry name" value="POZ domain"/>
    <property type="match status" value="1"/>
</dbReference>
<gene>
    <name evidence="2" type="ORF">FIBSPDRAFT_698028</name>
</gene>
<organism evidence="2 3">
    <name type="scientific">Athelia psychrophila</name>
    <dbReference type="NCBI Taxonomy" id="1759441"/>
    <lineage>
        <taxon>Eukaryota</taxon>
        <taxon>Fungi</taxon>
        <taxon>Dikarya</taxon>
        <taxon>Basidiomycota</taxon>
        <taxon>Agaricomycotina</taxon>
        <taxon>Agaricomycetes</taxon>
        <taxon>Agaricomycetidae</taxon>
        <taxon>Atheliales</taxon>
        <taxon>Atheliaceae</taxon>
        <taxon>Athelia</taxon>
    </lineage>
</organism>
<name>A0A166LZA6_9AGAM</name>
<evidence type="ECO:0000313" key="3">
    <source>
        <dbReference type="Proteomes" id="UP000076532"/>
    </source>
</evidence>
<dbReference type="PROSITE" id="PS50097">
    <property type="entry name" value="BTB"/>
    <property type="match status" value="1"/>
</dbReference>
<accession>A0A166LZA6</accession>
<dbReference type="AlphaFoldDB" id="A0A166LZA6"/>
<evidence type="ECO:0000313" key="2">
    <source>
        <dbReference type="EMBL" id="KZP23479.1"/>
    </source>
</evidence>
<reference evidence="2 3" key="1">
    <citation type="journal article" date="2016" name="Mol. Biol. Evol.">
        <title>Comparative Genomics of Early-Diverging Mushroom-Forming Fungi Provides Insights into the Origins of Lignocellulose Decay Capabilities.</title>
        <authorList>
            <person name="Nagy L.G."/>
            <person name="Riley R."/>
            <person name="Tritt A."/>
            <person name="Adam C."/>
            <person name="Daum C."/>
            <person name="Floudas D."/>
            <person name="Sun H."/>
            <person name="Yadav J.S."/>
            <person name="Pangilinan J."/>
            <person name="Larsson K.H."/>
            <person name="Matsuura K."/>
            <person name="Barry K."/>
            <person name="Labutti K."/>
            <person name="Kuo R."/>
            <person name="Ohm R.A."/>
            <person name="Bhattacharya S.S."/>
            <person name="Shirouzu T."/>
            <person name="Yoshinaga Y."/>
            <person name="Martin F.M."/>
            <person name="Grigoriev I.V."/>
            <person name="Hibbett D.S."/>
        </authorList>
    </citation>
    <scope>NUCLEOTIDE SEQUENCE [LARGE SCALE GENOMIC DNA]</scope>
    <source>
        <strain evidence="2 3">CBS 109695</strain>
    </source>
</reference>
<dbReference type="Gene3D" id="3.30.710.10">
    <property type="entry name" value="Potassium Channel Kv1.1, Chain A"/>
    <property type="match status" value="1"/>
</dbReference>
<dbReference type="InterPro" id="IPR000210">
    <property type="entry name" value="BTB/POZ_dom"/>
</dbReference>
<dbReference type="SMART" id="SM00225">
    <property type="entry name" value="BTB"/>
    <property type="match status" value="1"/>
</dbReference>
<proteinExistence type="predicted"/>